<reference evidence="8 9" key="1">
    <citation type="journal article" date="2020" name="Microbiol. Resour. Announc.">
        <title>Draft Genome Sequence of a Cladosporium Species Isolated from the Mesophotic Ascidian Didemnum maculosum.</title>
        <authorList>
            <person name="Gioti A."/>
            <person name="Siaperas R."/>
            <person name="Nikolaivits E."/>
            <person name="Le Goff G."/>
            <person name="Ouazzani J."/>
            <person name="Kotoulas G."/>
            <person name="Topakas E."/>
        </authorList>
    </citation>
    <scope>NUCLEOTIDE SEQUENCE [LARGE SCALE GENOMIC DNA]</scope>
    <source>
        <strain evidence="8 9">TM138-S3</strain>
    </source>
</reference>
<dbReference type="InterPro" id="IPR051035">
    <property type="entry name" value="Mito_inheritance_9"/>
</dbReference>
<feature type="domain" description="Aminoglycoside phosphotransferase" evidence="7">
    <location>
        <begin position="329"/>
        <end position="368"/>
    </location>
</feature>
<evidence type="ECO:0000256" key="1">
    <source>
        <dbReference type="ARBA" id="ARBA00004173"/>
    </source>
</evidence>
<dbReference type="RefSeq" id="XP_069233550.1">
    <property type="nucleotide sequence ID" value="XM_069369334.1"/>
</dbReference>
<dbReference type="Pfam" id="PF01636">
    <property type="entry name" value="APH"/>
    <property type="match status" value="1"/>
</dbReference>
<evidence type="ECO:0000256" key="2">
    <source>
        <dbReference type="ARBA" id="ARBA00005543"/>
    </source>
</evidence>
<organism evidence="8 9">
    <name type="scientific">Cladosporium halotolerans</name>
    <dbReference type="NCBI Taxonomy" id="1052096"/>
    <lineage>
        <taxon>Eukaryota</taxon>
        <taxon>Fungi</taxon>
        <taxon>Dikarya</taxon>
        <taxon>Ascomycota</taxon>
        <taxon>Pezizomycotina</taxon>
        <taxon>Dothideomycetes</taxon>
        <taxon>Dothideomycetidae</taxon>
        <taxon>Cladosporiales</taxon>
        <taxon>Cladosporiaceae</taxon>
        <taxon>Cladosporium</taxon>
    </lineage>
</organism>
<sequence>MTFIPNRPELLGRCQCPKAWTMPLLRFTKSVITTSRQPNLVRGFAMRHRASPFTPPFDPYSYSRGRWLDRNEQRQKARRLDFNFEALLDVAVKCSDGAREVVACEKREGGFNRVFIIELNNGAKVVAKVPMQFAGPTALMTMSEVATLRYVKDKTHVPVPRVLAWSSEPGIGSVGVEYIVMEHVSGVALKDIWGGMTELQHIELIESVAGLVKELCAHDFGAFGSLYLNTAGKPTGTLSIDEEYCIGPHCGRQFWGQNSDQIIQDTIPLCSQGPWQSLSASFAALSRISKVTIDKRGSPGSIVENHMRLLESSRKILEVVGDSAALREYCSPLLLHPDLHARNIFVDPNNPTKILGVIDWQSAAIEPAFVHAAETPDFAEEPLLDRTLDADVLHGSHELQEHARRCKKTWTIMISLCPKLGKATTLNTTLCRYLANISLGCSNEPILLRSLLTDVSNEWSDLELPGTCAYQPSQEEVKLLSVELDHSESTQRLQAFLSRLLGCETDGWVEEGRWDDVFPIYREQYAEFVNACIESREQDETVQDAEEKANKLWPFDLR</sequence>
<gene>
    <name evidence="8" type="ORF">WHR41_00728</name>
</gene>
<dbReference type="GeneID" id="96002172"/>
<dbReference type="Gene3D" id="3.90.1200.10">
    <property type="match status" value="1"/>
</dbReference>
<dbReference type="EMBL" id="JAAQHG020000002">
    <property type="protein sequence ID" value="KAL1590445.1"/>
    <property type="molecule type" value="Genomic_DNA"/>
</dbReference>
<comment type="subcellular location">
    <subcellularLocation>
        <location evidence="1">Mitochondrion</location>
    </subcellularLocation>
</comment>
<evidence type="ECO:0000256" key="5">
    <source>
        <dbReference type="ARBA" id="ARBA00023128"/>
    </source>
</evidence>
<proteinExistence type="inferred from homology"/>
<keyword evidence="4" id="KW-0809">Transit peptide</keyword>
<name>A0AB34L081_9PEZI</name>
<comment type="caution">
    <text evidence="8">The sequence shown here is derived from an EMBL/GenBank/DDBJ whole genome shotgun (WGS) entry which is preliminary data.</text>
</comment>
<evidence type="ECO:0000313" key="9">
    <source>
        <dbReference type="Proteomes" id="UP000803884"/>
    </source>
</evidence>
<evidence type="ECO:0000313" key="8">
    <source>
        <dbReference type="EMBL" id="KAL1590445.1"/>
    </source>
</evidence>
<comment type="similarity">
    <text evidence="2">Belongs to the AIM9 family.</text>
</comment>
<dbReference type="AlphaFoldDB" id="A0AB34L081"/>
<protein>
    <recommendedName>
        <fullName evidence="3">Altered inheritance of mitochondria protein 9, mitochondrial</fullName>
    </recommendedName>
    <alternativeName>
        <fullName evidence="6">Found in mitochondrial proteome protein 29</fullName>
    </alternativeName>
</protein>
<dbReference type="GO" id="GO:0005739">
    <property type="term" value="C:mitochondrion"/>
    <property type="evidence" value="ECO:0007669"/>
    <property type="project" value="UniProtKB-SubCell"/>
</dbReference>
<dbReference type="InterPro" id="IPR011009">
    <property type="entry name" value="Kinase-like_dom_sf"/>
</dbReference>
<dbReference type="Gene3D" id="3.30.200.20">
    <property type="entry name" value="Phosphorylase Kinase, domain 1"/>
    <property type="match status" value="1"/>
</dbReference>
<evidence type="ECO:0000256" key="4">
    <source>
        <dbReference type="ARBA" id="ARBA00022946"/>
    </source>
</evidence>
<evidence type="ECO:0000259" key="7">
    <source>
        <dbReference type="Pfam" id="PF01636"/>
    </source>
</evidence>
<keyword evidence="9" id="KW-1185">Reference proteome</keyword>
<dbReference type="PANTHER" id="PTHR36091">
    <property type="entry name" value="ALTERED INHERITANCE OF MITOCHONDRIA PROTEIN 9, MITOCHONDRIAL"/>
    <property type="match status" value="1"/>
</dbReference>
<evidence type="ECO:0000256" key="6">
    <source>
        <dbReference type="ARBA" id="ARBA00031849"/>
    </source>
</evidence>
<accession>A0AB34L081</accession>
<dbReference type="SUPFAM" id="SSF56112">
    <property type="entry name" value="Protein kinase-like (PK-like)"/>
    <property type="match status" value="1"/>
</dbReference>
<dbReference type="PANTHER" id="PTHR36091:SF1">
    <property type="entry name" value="ALTERED INHERITANCE OF MITOCHONDRIA PROTEIN 9, MITOCHONDRIAL"/>
    <property type="match status" value="1"/>
</dbReference>
<evidence type="ECO:0000256" key="3">
    <source>
        <dbReference type="ARBA" id="ARBA00016197"/>
    </source>
</evidence>
<dbReference type="InterPro" id="IPR002575">
    <property type="entry name" value="Aminoglycoside_PTrfase"/>
</dbReference>
<keyword evidence="5" id="KW-0496">Mitochondrion</keyword>
<dbReference type="Proteomes" id="UP000803884">
    <property type="component" value="Unassembled WGS sequence"/>
</dbReference>